<keyword evidence="7" id="KW-1185">Reference proteome</keyword>
<sequence length="295" mass="31963">MKRLPLTVIGGYLGAGKTTLINRLLRKPHGKRIMVLVNDFGAINIDASLLESRDEDTITLNNGCVCCTMGADLFMALGDALDRQPRPDHLIIEASGIGDPARIAEAARSEPELSYAGIVTMVDALNFPSLSQDTKIGPQVTAQVRVADLVLITKAGLGAADLIPALSLAGARRAQILKADAQMAGLILGDLEPSFPQVRSAPHPSYARWHYDDLRTFSRAELEDRLAALPEGLYRLKGYLRGQDDQGWLLQIAGKNREITRTAQPPRSQLVAIGPAGYFDPETAQQWWQPSGTAC</sequence>
<dbReference type="InterPro" id="IPR051316">
    <property type="entry name" value="Zinc-reg_GTPase_activator"/>
</dbReference>
<feature type="domain" description="CobW C-terminal" evidence="3">
    <location>
        <begin position="209"/>
        <end position="283"/>
    </location>
</feature>
<dbReference type="Proteomes" id="UP001215549">
    <property type="component" value="Chromosome"/>
</dbReference>
<evidence type="ECO:0000259" key="3">
    <source>
        <dbReference type="Pfam" id="PF07683"/>
    </source>
</evidence>
<dbReference type="AlphaFoldDB" id="A0AA45W3C1"/>
<accession>A0AA45W3C1</accession>
<evidence type="ECO:0000313" key="7">
    <source>
        <dbReference type="Proteomes" id="UP001215549"/>
    </source>
</evidence>
<organism evidence="4 6">
    <name type="scientific">Paracoccus saliphilus</name>
    <dbReference type="NCBI Taxonomy" id="405559"/>
    <lineage>
        <taxon>Bacteria</taxon>
        <taxon>Pseudomonadati</taxon>
        <taxon>Pseudomonadota</taxon>
        <taxon>Alphaproteobacteria</taxon>
        <taxon>Rhodobacterales</taxon>
        <taxon>Paracoccaceae</taxon>
        <taxon>Paracoccus</taxon>
    </lineage>
</organism>
<dbReference type="PANTHER" id="PTHR13748">
    <property type="entry name" value="COBW-RELATED"/>
    <property type="match status" value="1"/>
</dbReference>
<dbReference type="InterPro" id="IPR027417">
    <property type="entry name" value="P-loop_NTPase"/>
</dbReference>
<dbReference type="GO" id="GO:0005737">
    <property type="term" value="C:cytoplasm"/>
    <property type="evidence" value="ECO:0007669"/>
    <property type="project" value="TreeGrafter"/>
</dbReference>
<dbReference type="Pfam" id="PF02492">
    <property type="entry name" value="cobW"/>
    <property type="match status" value="1"/>
</dbReference>
<dbReference type="InterPro" id="IPR003495">
    <property type="entry name" value="CobW/HypB/UreG_nucleotide-bd"/>
</dbReference>
<dbReference type="Gene3D" id="3.40.50.300">
    <property type="entry name" value="P-loop containing nucleotide triphosphate hydrolases"/>
    <property type="match status" value="1"/>
</dbReference>
<protein>
    <submittedName>
        <fullName evidence="5">GTP-binding protein</fullName>
    </submittedName>
    <submittedName>
        <fullName evidence="4">GTPase, G3E family</fullName>
    </submittedName>
</protein>
<reference evidence="5 7" key="2">
    <citation type="submission" date="2021-01" db="EMBL/GenBank/DDBJ databases">
        <title>Biogeographic distribution of Paracoccus.</title>
        <authorList>
            <person name="Hollensteiner J."/>
            <person name="Leineberger J."/>
            <person name="Brinkhoff T."/>
            <person name="Daniel R."/>
        </authorList>
    </citation>
    <scope>NUCLEOTIDE SEQUENCE [LARGE SCALE GENOMIC DNA]</scope>
    <source>
        <strain evidence="5 7">DSM 18447</strain>
    </source>
</reference>
<proteinExistence type="predicted"/>
<dbReference type="CDD" id="cd03112">
    <property type="entry name" value="CobW-like"/>
    <property type="match status" value="1"/>
</dbReference>
<feature type="domain" description="CobW/HypB/UreG nucleotide-binding" evidence="2">
    <location>
        <begin position="5"/>
        <end position="157"/>
    </location>
</feature>
<dbReference type="SUPFAM" id="SSF90002">
    <property type="entry name" value="Hypothetical protein YjiA, C-terminal domain"/>
    <property type="match status" value="1"/>
</dbReference>
<name>A0AA45W3C1_9RHOB</name>
<dbReference type="EMBL" id="FTOU01000004">
    <property type="protein sequence ID" value="SIS75373.1"/>
    <property type="molecule type" value="Genomic_DNA"/>
</dbReference>
<evidence type="ECO:0000313" key="5">
    <source>
        <dbReference type="EMBL" id="WCR02412.1"/>
    </source>
</evidence>
<dbReference type="Pfam" id="PF07683">
    <property type="entry name" value="CobW_C"/>
    <property type="match status" value="1"/>
</dbReference>
<comment type="function">
    <text evidence="1">Zinc chaperone that directly transfers zinc cofactor to target proteins, thereby activating them. Zinc is transferred from the CXCC motif in the GTPase domain to the zinc binding site in target proteins in a process requiring GTP hydrolysis.</text>
</comment>
<reference evidence="4 6" key="1">
    <citation type="submission" date="2017-01" db="EMBL/GenBank/DDBJ databases">
        <authorList>
            <person name="Varghese N."/>
            <person name="Submissions S."/>
        </authorList>
    </citation>
    <scope>NUCLEOTIDE SEQUENCE [LARGE SCALE GENOMIC DNA]</scope>
    <source>
        <strain evidence="4 6">DSM 18447</strain>
    </source>
</reference>
<evidence type="ECO:0000259" key="2">
    <source>
        <dbReference type="Pfam" id="PF02492"/>
    </source>
</evidence>
<dbReference type="RefSeq" id="WP_076524620.1">
    <property type="nucleotide sequence ID" value="NZ_CP067140.1"/>
</dbReference>
<dbReference type="SUPFAM" id="SSF52540">
    <property type="entry name" value="P-loop containing nucleoside triphosphate hydrolases"/>
    <property type="match status" value="1"/>
</dbReference>
<dbReference type="PANTHER" id="PTHR13748:SF62">
    <property type="entry name" value="COBW DOMAIN-CONTAINING PROTEIN"/>
    <property type="match status" value="1"/>
</dbReference>
<evidence type="ECO:0000256" key="1">
    <source>
        <dbReference type="ARBA" id="ARBA00045658"/>
    </source>
</evidence>
<evidence type="ECO:0000313" key="6">
    <source>
        <dbReference type="Proteomes" id="UP000186216"/>
    </source>
</evidence>
<evidence type="ECO:0000313" key="4">
    <source>
        <dbReference type="EMBL" id="SIS75373.1"/>
    </source>
</evidence>
<gene>
    <name evidence="5" type="ORF">JHX88_16280</name>
    <name evidence="4" type="ORF">SAMN05421772_10426</name>
</gene>
<dbReference type="Proteomes" id="UP000186216">
    <property type="component" value="Unassembled WGS sequence"/>
</dbReference>
<dbReference type="InterPro" id="IPR011629">
    <property type="entry name" value="CobW-like_C"/>
</dbReference>
<dbReference type="EMBL" id="CP067140">
    <property type="protein sequence ID" value="WCR02412.1"/>
    <property type="molecule type" value="Genomic_DNA"/>
</dbReference>